<organism evidence="1 2">
    <name type="scientific">Xylanimonas ulmi</name>
    <dbReference type="NCBI Taxonomy" id="228973"/>
    <lineage>
        <taxon>Bacteria</taxon>
        <taxon>Bacillati</taxon>
        <taxon>Actinomycetota</taxon>
        <taxon>Actinomycetes</taxon>
        <taxon>Micrococcales</taxon>
        <taxon>Promicromonosporaceae</taxon>
        <taxon>Xylanimonas</taxon>
    </lineage>
</organism>
<name>A0A4Q7M2A1_9MICO</name>
<gene>
    <name evidence="1" type="ORF">EV386_0997</name>
</gene>
<sequence length="370" mass="41420">MGDSDWGHRAQSRPGAKVPWFAVGHGDNGRVSGLNFFNAALFDPTKAPAKVSSRAFRSAIEAALMAYTRRNLETVLAEEFGLPWPESDRPPSDPDYSKREVIQAYTKGWNLPQLVALARRIISELELSEAALADLTALLAEHDRGGGVGAPAKNLIFAANGPKPDLVLRDALNNDIEIVRNGEYCLVYDRPIPADGLKYSNLIDWWRERQGFADTASARDVGLDLHRRLQESLGANPAELVVFEAYAARYKDEKFEIPALIPQVYLHFDPTTQLARRRAGQSGRPLQRQRMDFLILFSNRHRVVLEVDGKQHYAQGETASPTLYSEMVAEDRRLKLAGYEVYRFGGAELMKDGADGMLAEFFDQLAERMR</sequence>
<reference evidence="1 2" key="1">
    <citation type="submission" date="2019-02" db="EMBL/GenBank/DDBJ databases">
        <title>Sequencing the genomes of 1000 actinobacteria strains.</title>
        <authorList>
            <person name="Klenk H.-P."/>
        </authorList>
    </citation>
    <scope>NUCLEOTIDE SEQUENCE [LARGE SCALE GENOMIC DNA]</scope>
    <source>
        <strain evidence="1 2">DSM 16932</strain>
    </source>
</reference>
<protein>
    <recommendedName>
        <fullName evidence="3">AbiJ-NTD3 domain-containing protein</fullName>
    </recommendedName>
</protein>
<dbReference type="EMBL" id="SGWX01000001">
    <property type="protein sequence ID" value="RZS60722.1"/>
    <property type="molecule type" value="Genomic_DNA"/>
</dbReference>
<accession>A0A4Q7M2A1</accession>
<evidence type="ECO:0000313" key="1">
    <source>
        <dbReference type="EMBL" id="RZS60722.1"/>
    </source>
</evidence>
<evidence type="ECO:0000313" key="2">
    <source>
        <dbReference type="Proteomes" id="UP000293852"/>
    </source>
</evidence>
<evidence type="ECO:0008006" key="3">
    <source>
        <dbReference type="Google" id="ProtNLM"/>
    </source>
</evidence>
<comment type="caution">
    <text evidence="1">The sequence shown here is derived from an EMBL/GenBank/DDBJ whole genome shotgun (WGS) entry which is preliminary data.</text>
</comment>
<proteinExistence type="predicted"/>
<dbReference type="AlphaFoldDB" id="A0A4Q7M2A1"/>
<dbReference type="Proteomes" id="UP000293852">
    <property type="component" value="Unassembled WGS sequence"/>
</dbReference>
<keyword evidence="2" id="KW-1185">Reference proteome</keyword>